<feature type="compositionally biased region" description="Basic and acidic residues" evidence="1">
    <location>
        <begin position="501"/>
        <end position="521"/>
    </location>
</feature>
<proteinExistence type="predicted"/>
<comment type="caution">
    <text evidence="3">The sequence shown here is derived from an EMBL/GenBank/DDBJ whole genome shotgun (WGS) entry which is preliminary data.</text>
</comment>
<keyword evidence="4" id="KW-1185">Reference proteome</keyword>
<dbReference type="VEuPathDB" id="FungiDB:A1O9_08631"/>
<dbReference type="SMART" id="SM00355">
    <property type="entry name" value="ZnF_C2H2"/>
    <property type="match status" value="3"/>
</dbReference>
<feature type="region of interest" description="Disordered" evidence="1">
    <location>
        <begin position="200"/>
        <end position="237"/>
    </location>
</feature>
<dbReference type="AlphaFoldDB" id="A0A072P4F3"/>
<feature type="region of interest" description="Disordered" evidence="1">
    <location>
        <begin position="166"/>
        <end position="186"/>
    </location>
</feature>
<feature type="region of interest" description="Disordered" evidence="1">
    <location>
        <begin position="15"/>
        <end position="128"/>
    </location>
</feature>
<dbReference type="STRING" id="1182545.A0A072P4F3"/>
<feature type="domain" description="C2H2-type" evidence="2">
    <location>
        <begin position="485"/>
        <end position="510"/>
    </location>
</feature>
<dbReference type="RefSeq" id="XP_013257569.1">
    <property type="nucleotide sequence ID" value="XM_013402115.1"/>
</dbReference>
<feature type="compositionally biased region" description="Polar residues" evidence="1">
    <location>
        <begin position="318"/>
        <end position="328"/>
    </location>
</feature>
<feature type="region of interest" description="Disordered" evidence="1">
    <location>
        <begin position="380"/>
        <end position="415"/>
    </location>
</feature>
<feature type="compositionally biased region" description="Polar residues" evidence="1">
    <location>
        <begin position="173"/>
        <end position="186"/>
    </location>
</feature>
<feature type="region of interest" description="Disordered" evidence="1">
    <location>
        <begin position="501"/>
        <end position="542"/>
    </location>
</feature>
<dbReference type="Gene3D" id="3.30.160.60">
    <property type="entry name" value="Classic Zinc Finger"/>
    <property type="match status" value="1"/>
</dbReference>
<feature type="compositionally biased region" description="Basic and acidic residues" evidence="1">
    <location>
        <begin position="205"/>
        <end position="214"/>
    </location>
</feature>
<name>A0A072P4F3_9EURO</name>
<protein>
    <recommendedName>
        <fullName evidence="2">C2H2-type domain-containing protein</fullName>
    </recommendedName>
</protein>
<feature type="compositionally biased region" description="Acidic residues" evidence="1">
    <location>
        <begin position="106"/>
        <end position="121"/>
    </location>
</feature>
<feature type="domain" description="C2H2-type" evidence="2">
    <location>
        <begin position="420"/>
        <end position="445"/>
    </location>
</feature>
<dbReference type="EMBL" id="AMGV01000008">
    <property type="protein sequence ID" value="KEF54979.1"/>
    <property type="molecule type" value="Genomic_DNA"/>
</dbReference>
<dbReference type="GeneID" id="25283543"/>
<dbReference type="PANTHER" id="PTHR46179:SF19">
    <property type="entry name" value="C2H2 FINGER DOMAIN TRANSCRIPTION FACTOR (EUROFUNG)-RELATED"/>
    <property type="match status" value="1"/>
</dbReference>
<dbReference type="OrthoDB" id="6077919at2759"/>
<feature type="region of interest" description="Disordered" evidence="1">
    <location>
        <begin position="304"/>
        <end position="344"/>
    </location>
</feature>
<feature type="region of interest" description="Disordered" evidence="1">
    <location>
        <begin position="260"/>
        <end position="280"/>
    </location>
</feature>
<sequence>MSVAQDQQVQYIDFETDILERSPQLEAVKPDLGPTVDTPPPLVPYESSSDSSEPGEEEKSRSPRSRKRRKGRTRASQGDRVLISYLDHNRPDIALHAGKHPLDSQSESEGETGPEEFDDPPDSTQNHMRIKDRLIHNGPPVVHMQSMVIVEDPSAANGSNDFPMVDPPHHTSAARQVQTPPASTTGLSENLARRQYEAPPGLKVDGSRKKEWDVRPPPPQLDMRKSTCDLTPGEEDSIVKSPALGRYTIQPQDPDAIILPALHNKSPPQCSPAGSPETRQTLPSIRNLTIPPFNDSASMSFAGMSPMLNRPSPHMTETPISYLNSPNPGMSPPEHPSRYSWRSSTLDSSISTSSEYTSGPSVASSTPASSIILAQSPAASYSGPLSTLPEQEPSNPQEEPPPPPEAPSDSADSHLLAGPFRCTFQGCNAIPFQTQYLLSSHMNVHSNTRPHFCPVKGCSRGVGGQGFKRKNEMIRHGLVHTSPGYICPFCADQQHRYPRPDNLQRHVRVHHEDRDRDDPLLRDVLNQRPEGGNRGRRRRMNS</sequence>
<organism evidence="3 4">
    <name type="scientific">Exophiala aquamarina CBS 119918</name>
    <dbReference type="NCBI Taxonomy" id="1182545"/>
    <lineage>
        <taxon>Eukaryota</taxon>
        <taxon>Fungi</taxon>
        <taxon>Dikarya</taxon>
        <taxon>Ascomycota</taxon>
        <taxon>Pezizomycotina</taxon>
        <taxon>Eurotiomycetes</taxon>
        <taxon>Chaetothyriomycetidae</taxon>
        <taxon>Chaetothyriales</taxon>
        <taxon>Herpotrichiellaceae</taxon>
        <taxon>Exophiala</taxon>
    </lineage>
</organism>
<accession>A0A072P4F3</accession>
<dbReference type="SUPFAM" id="SSF57667">
    <property type="entry name" value="beta-beta-alpha zinc fingers"/>
    <property type="match status" value="1"/>
</dbReference>
<dbReference type="HOGENOM" id="CLU_021529_2_0_1"/>
<feature type="domain" description="C2H2-type" evidence="2">
    <location>
        <begin position="451"/>
        <end position="480"/>
    </location>
</feature>
<evidence type="ECO:0000259" key="2">
    <source>
        <dbReference type="SMART" id="SM00355"/>
    </source>
</evidence>
<evidence type="ECO:0000313" key="4">
    <source>
        <dbReference type="Proteomes" id="UP000027920"/>
    </source>
</evidence>
<dbReference type="Proteomes" id="UP000027920">
    <property type="component" value="Unassembled WGS sequence"/>
</dbReference>
<evidence type="ECO:0000256" key="1">
    <source>
        <dbReference type="SAM" id="MobiDB-lite"/>
    </source>
</evidence>
<dbReference type="InterPro" id="IPR013087">
    <property type="entry name" value="Znf_C2H2_type"/>
</dbReference>
<dbReference type="PANTHER" id="PTHR46179">
    <property type="entry name" value="ZINC FINGER PROTEIN"/>
    <property type="match status" value="1"/>
</dbReference>
<dbReference type="InterPro" id="IPR036236">
    <property type="entry name" value="Znf_C2H2_sf"/>
</dbReference>
<feature type="compositionally biased region" description="Basic residues" evidence="1">
    <location>
        <begin position="62"/>
        <end position="73"/>
    </location>
</feature>
<dbReference type="InterPro" id="IPR051061">
    <property type="entry name" value="Zinc_finger_trans_reg"/>
</dbReference>
<dbReference type="GO" id="GO:0006357">
    <property type="term" value="P:regulation of transcription by RNA polymerase II"/>
    <property type="evidence" value="ECO:0007669"/>
    <property type="project" value="TreeGrafter"/>
</dbReference>
<dbReference type="GO" id="GO:0005634">
    <property type="term" value="C:nucleus"/>
    <property type="evidence" value="ECO:0007669"/>
    <property type="project" value="TreeGrafter"/>
</dbReference>
<evidence type="ECO:0000313" key="3">
    <source>
        <dbReference type="EMBL" id="KEF54979.1"/>
    </source>
</evidence>
<gene>
    <name evidence="3" type="ORF">A1O9_08631</name>
</gene>
<reference evidence="3 4" key="1">
    <citation type="submission" date="2013-03" db="EMBL/GenBank/DDBJ databases">
        <title>The Genome Sequence of Exophiala aquamarina CBS 119918.</title>
        <authorList>
            <consortium name="The Broad Institute Genomics Platform"/>
            <person name="Cuomo C."/>
            <person name="de Hoog S."/>
            <person name="Gorbushina A."/>
            <person name="Walker B."/>
            <person name="Young S.K."/>
            <person name="Zeng Q."/>
            <person name="Gargeya S."/>
            <person name="Fitzgerald M."/>
            <person name="Haas B."/>
            <person name="Abouelleil A."/>
            <person name="Allen A.W."/>
            <person name="Alvarado L."/>
            <person name="Arachchi H.M."/>
            <person name="Berlin A.M."/>
            <person name="Chapman S.B."/>
            <person name="Gainer-Dewar J."/>
            <person name="Goldberg J."/>
            <person name="Griggs A."/>
            <person name="Gujja S."/>
            <person name="Hansen M."/>
            <person name="Howarth C."/>
            <person name="Imamovic A."/>
            <person name="Ireland A."/>
            <person name="Larimer J."/>
            <person name="McCowan C."/>
            <person name="Murphy C."/>
            <person name="Pearson M."/>
            <person name="Poon T.W."/>
            <person name="Priest M."/>
            <person name="Roberts A."/>
            <person name="Saif S."/>
            <person name="Shea T."/>
            <person name="Sisk P."/>
            <person name="Sykes S."/>
            <person name="Wortman J."/>
            <person name="Nusbaum C."/>
            <person name="Birren B."/>
        </authorList>
    </citation>
    <scope>NUCLEOTIDE SEQUENCE [LARGE SCALE GENOMIC DNA]</scope>
    <source>
        <strain evidence="3 4">CBS 119918</strain>
    </source>
</reference>